<dbReference type="EMBL" id="LUGG01000007">
    <property type="protein sequence ID" value="OBZ72883.1"/>
    <property type="molecule type" value="Genomic_DNA"/>
</dbReference>
<sequence length="77" mass="8857">MIPSSEESFRYNIVHSLKAPAFPLRICPPLVSRCRVVSLTQSLVFHPFFALPYSSYVFKSDVRRFLQLSLFAFRSGT</sequence>
<comment type="caution">
    <text evidence="1">The sequence shown here is derived from an EMBL/GenBank/DDBJ whole genome shotgun (WGS) entry which is preliminary data.</text>
</comment>
<evidence type="ECO:0000313" key="1">
    <source>
        <dbReference type="EMBL" id="OBZ72883.1"/>
    </source>
</evidence>
<organism evidence="1 2">
    <name type="scientific">Grifola frondosa</name>
    <name type="common">Maitake</name>
    <name type="synonym">Polyporus frondosus</name>
    <dbReference type="NCBI Taxonomy" id="5627"/>
    <lineage>
        <taxon>Eukaryota</taxon>
        <taxon>Fungi</taxon>
        <taxon>Dikarya</taxon>
        <taxon>Basidiomycota</taxon>
        <taxon>Agaricomycotina</taxon>
        <taxon>Agaricomycetes</taxon>
        <taxon>Polyporales</taxon>
        <taxon>Grifolaceae</taxon>
        <taxon>Grifola</taxon>
    </lineage>
</organism>
<protein>
    <submittedName>
        <fullName evidence="1">Uncharacterized protein</fullName>
    </submittedName>
</protein>
<dbReference type="Proteomes" id="UP000092993">
    <property type="component" value="Unassembled WGS sequence"/>
</dbReference>
<gene>
    <name evidence="1" type="ORF">A0H81_07029</name>
</gene>
<name>A0A1C7M7L4_GRIFR</name>
<proteinExistence type="predicted"/>
<dbReference type="AlphaFoldDB" id="A0A1C7M7L4"/>
<keyword evidence="2" id="KW-1185">Reference proteome</keyword>
<evidence type="ECO:0000313" key="2">
    <source>
        <dbReference type="Proteomes" id="UP000092993"/>
    </source>
</evidence>
<accession>A0A1C7M7L4</accession>
<reference evidence="1 2" key="1">
    <citation type="submission" date="2016-03" db="EMBL/GenBank/DDBJ databases">
        <title>Whole genome sequencing of Grifola frondosa 9006-11.</title>
        <authorList>
            <person name="Min B."/>
            <person name="Park H."/>
            <person name="Kim J.-G."/>
            <person name="Cho H."/>
            <person name="Oh Y.-L."/>
            <person name="Kong W.-S."/>
            <person name="Choi I.-G."/>
        </authorList>
    </citation>
    <scope>NUCLEOTIDE SEQUENCE [LARGE SCALE GENOMIC DNA]</scope>
    <source>
        <strain evidence="1 2">9006-11</strain>
    </source>
</reference>